<feature type="domain" description="HNH nuclease" evidence="3">
    <location>
        <begin position="60"/>
        <end position="103"/>
    </location>
</feature>
<organism evidence="4 5">
    <name type="scientific">Pseudomonas endophytica</name>
    <dbReference type="NCBI Taxonomy" id="1563157"/>
    <lineage>
        <taxon>Bacteria</taxon>
        <taxon>Pseudomonadati</taxon>
        <taxon>Pseudomonadota</taxon>
        <taxon>Gammaproteobacteria</taxon>
        <taxon>Pseudomonadales</taxon>
        <taxon>Pseudomonadaceae</taxon>
        <taxon>Pseudomonas</taxon>
    </lineage>
</organism>
<dbReference type="AlphaFoldDB" id="A0A0Q0XTS0"/>
<evidence type="ECO:0008006" key="6">
    <source>
        <dbReference type="Google" id="ProtNLM"/>
    </source>
</evidence>
<dbReference type="Gene3D" id="3.90.75.20">
    <property type="match status" value="1"/>
</dbReference>
<dbReference type="Proteomes" id="UP000050342">
    <property type="component" value="Unassembled WGS sequence"/>
</dbReference>
<feature type="compositionally biased region" description="Basic and acidic residues" evidence="1">
    <location>
        <begin position="105"/>
        <end position="126"/>
    </location>
</feature>
<dbReference type="GO" id="GO:0016788">
    <property type="term" value="F:hydrolase activity, acting on ester bonds"/>
    <property type="evidence" value="ECO:0007669"/>
    <property type="project" value="InterPro"/>
</dbReference>
<accession>A0A0Q0XTS0</accession>
<dbReference type="InterPro" id="IPR003615">
    <property type="entry name" value="HNH_nuc"/>
</dbReference>
<evidence type="ECO:0000313" key="5">
    <source>
        <dbReference type="Proteomes" id="UP000050342"/>
    </source>
</evidence>
<reference evidence="4 5" key="1">
    <citation type="submission" date="2015-10" db="EMBL/GenBank/DDBJ databases">
        <title>Pseudomonas helleri sp. nov. and Pseudomonas weihenstephanensis sp. nov., isolated from raw cows milk.</title>
        <authorList>
            <person name="Von Neubeck M."/>
            <person name="Huptas C."/>
            <person name="Wenning M."/>
            <person name="Scherer S."/>
        </authorList>
    </citation>
    <scope>NUCLEOTIDE SEQUENCE [LARGE SCALE GENOMIC DNA]</scope>
    <source>
        <strain evidence="4 5">BSTT44</strain>
    </source>
</reference>
<dbReference type="Pfam" id="PF13392">
    <property type="entry name" value="HNH_3"/>
    <property type="match status" value="1"/>
</dbReference>
<name>A0A0Q0XTS0_9PSED</name>
<dbReference type="EMBL" id="LLWH01000160">
    <property type="protein sequence ID" value="KQB53771.1"/>
    <property type="molecule type" value="Genomic_DNA"/>
</dbReference>
<dbReference type="Pfam" id="PF07463">
    <property type="entry name" value="NUMOD4"/>
    <property type="match status" value="1"/>
</dbReference>
<feature type="region of interest" description="Disordered" evidence="1">
    <location>
        <begin position="102"/>
        <end position="126"/>
    </location>
</feature>
<feature type="domain" description="NUMOD4" evidence="2">
    <location>
        <begin position="3"/>
        <end position="50"/>
    </location>
</feature>
<dbReference type="STRING" id="1563157.AQS70_09160"/>
<evidence type="ECO:0000256" key="1">
    <source>
        <dbReference type="SAM" id="MobiDB-lite"/>
    </source>
</evidence>
<evidence type="ECO:0000259" key="3">
    <source>
        <dbReference type="Pfam" id="PF13392"/>
    </source>
</evidence>
<protein>
    <recommendedName>
        <fullName evidence="6">HNH nuclease domain-containing protein</fullName>
    </recommendedName>
</protein>
<comment type="caution">
    <text evidence="4">The sequence shown here is derived from an EMBL/GenBank/DDBJ whole genome shotgun (WGS) entry which is preliminary data.</text>
</comment>
<keyword evidence="5" id="KW-1185">Reference proteome</keyword>
<dbReference type="RefSeq" id="WP_055102745.1">
    <property type="nucleotide sequence ID" value="NZ_LLWH01000160.1"/>
</dbReference>
<gene>
    <name evidence="4" type="ORF">AQS70_09160</name>
</gene>
<sequence length="170" mass="18937">MEEQWKQISNWPHYAVSNCGRIKRLTTVKSGIAGAILSQFLVCGYPSVNFTDTGRRKSVRVHRLVAEAFLPRPKGTTEVNHIDATRSNNQVSNLEWVSASGNRKHGYDHGANDAKGERNGHSKLTEQGVREIRSRVPLTRSAQAELATKYGISVATVMDVAAKRTWKHVE</sequence>
<dbReference type="SUPFAM" id="SSF54060">
    <property type="entry name" value="His-Me finger endonucleases"/>
    <property type="match status" value="1"/>
</dbReference>
<dbReference type="InterPro" id="IPR010902">
    <property type="entry name" value="NUMOD4"/>
</dbReference>
<evidence type="ECO:0000259" key="2">
    <source>
        <dbReference type="Pfam" id="PF07463"/>
    </source>
</evidence>
<proteinExistence type="predicted"/>
<dbReference type="InterPro" id="IPR044925">
    <property type="entry name" value="His-Me_finger_sf"/>
</dbReference>
<evidence type="ECO:0000313" key="4">
    <source>
        <dbReference type="EMBL" id="KQB53771.1"/>
    </source>
</evidence>